<evidence type="ECO:0000313" key="2">
    <source>
        <dbReference type="EMBL" id="EMN20405.1"/>
    </source>
</evidence>
<organism evidence="2 3">
    <name type="scientific">Leptospira santarosai serovar Arenal str. MAVJ 401</name>
    <dbReference type="NCBI Taxonomy" id="1049976"/>
    <lineage>
        <taxon>Bacteria</taxon>
        <taxon>Pseudomonadati</taxon>
        <taxon>Spirochaetota</taxon>
        <taxon>Spirochaetia</taxon>
        <taxon>Leptospirales</taxon>
        <taxon>Leptospiraceae</taxon>
        <taxon>Leptospira</taxon>
    </lineage>
</organism>
<evidence type="ECO:0008006" key="4">
    <source>
        <dbReference type="Google" id="ProtNLM"/>
    </source>
</evidence>
<dbReference type="EMBL" id="AHMU02000067">
    <property type="protein sequence ID" value="EMN20405.1"/>
    <property type="molecule type" value="Genomic_DNA"/>
</dbReference>
<protein>
    <recommendedName>
        <fullName evidence="4">PF09926 repeat protein</fullName>
    </recommendedName>
</protein>
<name>M6JLF6_9LEPT</name>
<dbReference type="Proteomes" id="UP000012106">
    <property type="component" value="Unassembled WGS sequence"/>
</dbReference>
<evidence type="ECO:0000313" key="3">
    <source>
        <dbReference type="Proteomes" id="UP000012106"/>
    </source>
</evidence>
<feature type="region of interest" description="Disordered" evidence="1">
    <location>
        <begin position="1"/>
        <end position="25"/>
    </location>
</feature>
<sequence length="91" mass="10813">MREENRNPEEFRFQTGGRMEAEEKQSSKRYVIGEAVRDKRSGQKMYVDAAWSMEIKCVYYDVLTNKLVKVEVPHEELEKVEDPFPKTIVRE</sequence>
<gene>
    <name evidence="2" type="ORF">LEP1GSC063_3234</name>
</gene>
<accession>M6JLF6</accession>
<comment type="caution">
    <text evidence="2">The sequence shown here is derived from an EMBL/GenBank/DDBJ whole genome shotgun (WGS) entry which is preliminary data.</text>
</comment>
<feature type="compositionally biased region" description="Basic and acidic residues" evidence="1">
    <location>
        <begin position="1"/>
        <end position="12"/>
    </location>
</feature>
<dbReference type="AlphaFoldDB" id="M6JLF6"/>
<evidence type="ECO:0000256" key="1">
    <source>
        <dbReference type="SAM" id="MobiDB-lite"/>
    </source>
</evidence>
<proteinExistence type="predicted"/>
<reference evidence="2 3" key="1">
    <citation type="submission" date="2013-01" db="EMBL/GenBank/DDBJ databases">
        <authorList>
            <person name="Harkins D.M."/>
            <person name="Durkin A.S."/>
            <person name="Brinkac L.M."/>
            <person name="Haft D.H."/>
            <person name="Selengut J.D."/>
            <person name="Sanka R."/>
            <person name="DePew J."/>
            <person name="Purushe J."/>
            <person name="Hartskeerl R.A."/>
            <person name="Ahmed A."/>
            <person name="van der Linden H."/>
            <person name="Goris M.G.A."/>
            <person name="Vinetz J.M."/>
            <person name="Sutton G.G."/>
            <person name="Nierman W.C."/>
            <person name="Fouts D.E."/>
        </authorList>
    </citation>
    <scope>NUCLEOTIDE SEQUENCE [LARGE SCALE GENOMIC DNA]</scope>
    <source>
        <strain evidence="2 3">MAVJ 401</strain>
    </source>
</reference>